<gene>
    <name evidence="1" type="ORF">V0R55_12100</name>
</gene>
<accession>A0ABU7GPE7</accession>
<evidence type="ECO:0000313" key="1">
    <source>
        <dbReference type="EMBL" id="MEE1880904.1"/>
    </source>
</evidence>
<evidence type="ECO:0000313" key="2">
    <source>
        <dbReference type="Proteomes" id="UP001329505"/>
    </source>
</evidence>
<dbReference type="Proteomes" id="UP001329505">
    <property type="component" value="Unassembled WGS sequence"/>
</dbReference>
<name>A0ABU7GPE7_9PSED</name>
<keyword evidence="2" id="KW-1185">Reference proteome</keyword>
<reference evidence="1 2" key="1">
    <citation type="submission" date="2024-01" db="EMBL/GenBank/DDBJ databases">
        <title>Unpublished Manusciprt.</title>
        <authorList>
            <person name="Duman M."/>
            <person name="Valdes E.G."/>
            <person name="Ajmi N."/>
            <person name="Altun S."/>
            <person name="Saticioglu I.B."/>
        </authorList>
    </citation>
    <scope>NUCLEOTIDE SEQUENCE [LARGE SCALE GENOMIC DNA]</scope>
    <source>
        <strain evidence="1 2">139P</strain>
    </source>
</reference>
<comment type="caution">
    <text evidence="1">The sequence shown here is derived from an EMBL/GenBank/DDBJ whole genome shotgun (WGS) entry which is preliminary data.</text>
</comment>
<sequence length="278" mass="30731">MKIIIDSNKLQTEQLRDFLAGSIKNYAVLPDFVAMEAYKGEPLKSIFKSMSILSSYPSQVIVLKGSRKIFGLSGRVKGLQRRMIDEKQTAGFNFYVQALKLAQIGDVGLRCQINKLGVDANAHLGSMLDDAEQIREAVKIFGSELTKAESASLRAGEYTSVLIDKVVRAVLDIVNLIFLSSPLVAKVPVYSELSNTFIFRVTLACYLLGLRRFVQGGFDGLSSEKFRNDFVDMALVAYGTYFDGLMSADKNVNYMFGEICSLLVGLFDAEVPALSRIK</sequence>
<organism evidence="1 2">
    <name type="scientific">Pseudomonas soli</name>
    <dbReference type="NCBI Taxonomy" id="1306993"/>
    <lineage>
        <taxon>Bacteria</taxon>
        <taxon>Pseudomonadati</taxon>
        <taxon>Pseudomonadota</taxon>
        <taxon>Gammaproteobacteria</taxon>
        <taxon>Pseudomonadales</taxon>
        <taxon>Pseudomonadaceae</taxon>
        <taxon>Pseudomonas</taxon>
    </lineage>
</organism>
<dbReference type="EMBL" id="JAZDQQ010000009">
    <property type="protein sequence ID" value="MEE1880904.1"/>
    <property type="molecule type" value="Genomic_DNA"/>
</dbReference>
<dbReference type="RefSeq" id="WP_330126097.1">
    <property type="nucleotide sequence ID" value="NZ_JAZDQQ010000009.1"/>
</dbReference>
<proteinExistence type="predicted"/>
<protein>
    <submittedName>
        <fullName evidence="1">Uncharacterized protein</fullName>
    </submittedName>
</protein>